<dbReference type="RefSeq" id="WP_285660685.1">
    <property type="nucleotide sequence ID" value="NZ_BSTX01000001.1"/>
</dbReference>
<evidence type="ECO:0000313" key="3">
    <source>
        <dbReference type="Proteomes" id="UP001165079"/>
    </source>
</evidence>
<gene>
    <name evidence="2" type="ORF">Afil01_02560</name>
</gene>
<dbReference type="AlphaFoldDB" id="A0A9W6SDX6"/>
<protein>
    <submittedName>
        <fullName evidence="2">Uncharacterized protein</fullName>
    </submittedName>
</protein>
<feature type="transmembrane region" description="Helical" evidence="1">
    <location>
        <begin position="21"/>
        <end position="44"/>
    </location>
</feature>
<feature type="transmembrane region" description="Helical" evidence="1">
    <location>
        <begin position="102"/>
        <end position="123"/>
    </location>
</feature>
<keyword evidence="1" id="KW-0472">Membrane</keyword>
<proteinExistence type="predicted"/>
<keyword evidence="3" id="KW-1185">Reference proteome</keyword>
<sequence>MAKTYNPMPRAAKVARTFIRVQAIAVLLIAGLIAVPVVTGGGVLKGWLKGLVHVLGIPAGVALPDTVPAFVREQRWPVLAAGAVAALLWLLFAALMRGQKRVLWLVIVAAEIVLIAADVAAIWVIKAPVYAALLALIVPLVVVWNLLLRVPRRWFHH</sequence>
<keyword evidence="1" id="KW-1133">Transmembrane helix</keyword>
<feature type="transmembrane region" description="Helical" evidence="1">
    <location>
        <begin position="76"/>
        <end position="95"/>
    </location>
</feature>
<keyword evidence="1" id="KW-0812">Transmembrane</keyword>
<reference evidence="2" key="1">
    <citation type="submission" date="2023-03" db="EMBL/GenBank/DDBJ databases">
        <title>Actinorhabdospora filicis NBRC 111898.</title>
        <authorList>
            <person name="Ichikawa N."/>
            <person name="Sato H."/>
            <person name="Tonouchi N."/>
        </authorList>
    </citation>
    <scope>NUCLEOTIDE SEQUENCE</scope>
    <source>
        <strain evidence="2">NBRC 111898</strain>
    </source>
</reference>
<evidence type="ECO:0000313" key="2">
    <source>
        <dbReference type="EMBL" id="GLZ75449.1"/>
    </source>
</evidence>
<feature type="transmembrane region" description="Helical" evidence="1">
    <location>
        <begin position="129"/>
        <end position="148"/>
    </location>
</feature>
<name>A0A9W6SDX6_9ACTN</name>
<evidence type="ECO:0000256" key="1">
    <source>
        <dbReference type="SAM" id="Phobius"/>
    </source>
</evidence>
<accession>A0A9W6SDX6</accession>
<dbReference type="Proteomes" id="UP001165079">
    <property type="component" value="Unassembled WGS sequence"/>
</dbReference>
<organism evidence="2 3">
    <name type="scientific">Actinorhabdospora filicis</name>
    <dbReference type="NCBI Taxonomy" id="1785913"/>
    <lineage>
        <taxon>Bacteria</taxon>
        <taxon>Bacillati</taxon>
        <taxon>Actinomycetota</taxon>
        <taxon>Actinomycetes</taxon>
        <taxon>Micromonosporales</taxon>
        <taxon>Micromonosporaceae</taxon>
        <taxon>Actinorhabdospora</taxon>
    </lineage>
</organism>
<comment type="caution">
    <text evidence="2">The sequence shown here is derived from an EMBL/GenBank/DDBJ whole genome shotgun (WGS) entry which is preliminary data.</text>
</comment>
<dbReference type="EMBL" id="BSTX01000001">
    <property type="protein sequence ID" value="GLZ75449.1"/>
    <property type="molecule type" value="Genomic_DNA"/>
</dbReference>